<dbReference type="PANTHER" id="PTHR10961">
    <property type="entry name" value="PEROXISOMAL SARCOSINE OXIDASE"/>
    <property type="match status" value="1"/>
</dbReference>
<dbReference type="SUPFAM" id="SSF51905">
    <property type="entry name" value="FAD/NAD(P)-binding domain"/>
    <property type="match status" value="1"/>
</dbReference>
<evidence type="ECO:0000313" key="5">
    <source>
        <dbReference type="EMBL" id="KAE8385542.1"/>
    </source>
</evidence>
<dbReference type="Gene3D" id="3.30.9.10">
    <property type="entry name" value="D-Amino Acid Oxidase, subunit A, domain 2"/>
    <property type="match status" value="1"/>
</dbReference>
<dbReference type="GO" id="GO:0050660">
    <property type="term" value="F:flavin adenine dinucleotide binding"/>
    <property type="evidence" value="ECO:0007669"/>
    <property type="project" value="InterPro"/>
</dbReference>
<gene>
    <name evidence="5" type="ORF">BDV23DRAFT_190717</name>
</gene>
<dbReference type="EMBL" id="ML735332">
    <property type="protein sequence ID" value="KAE8385542.1"/>
    <property type="molecule type" value="Genomic_DNA"/>
</dbReference>
<evidence type="ECO:0008006" key="6">
    <source>
        <dbReference type="Google" id="ProtNLM"/>
    </source>
</evidence>
<dbReference type="OrthoDB" id="2219495at2759"/>
<dbReference type="AlphaFoldDB" id="A0A5N7BUN6"/>
<evidence type="ECO:0000256" key="4">
    <source>
        <dbReference type="ARBA" id="ARBA00023002"/>
    </source>
</evidence>
<dbReference type="InterPro" id="IPR036188">
    <property type="entry name" value="FAD/NAD-bd_sf"/>
</dbReference>
<keyword evidence="4" id="KW-0560">Oxidoreductase</keyword>
<dbReference type="GO" id="GO:0004657">
    <property type="term" value="F:proline dehydrogenase activity"/>
    <property type="evidence" value="ECO:0007669"/>
    <property type="project" value="TreeGrafter"/>
</dbReference>
<dbReference type="PANTHER" id="PTHR10961:SF45">
    <property type="entry name" value="FAD DEPENDENT OXIDOREDUCTASE DOMAIN-CONTAINING PROTEIN-RELATED"/>
    <property type="match status" value="1"/>
</dbReference>
<dbReference type="Gene3D" id="3.50.50.60">
    <property type="entry name" value="FAD/NAD(P)-binding domain"/>
    <property type="match status" value="2"/>
</dbReference>
<comment type="cofactor">
    <cofactor evidence="1">
        <name>FAD</name>
        <dbReference type="ChEBI" id="CHEBI:57692"/>
    </cofactor>
</comment>
<protein>
    <recommendedName>
        <fullName evidence="6">FAD dependent oxidoreductase</fullName>
    </recommendedName>
</protein>
<dbReference type="Proteomes" id="UP000326877">
    <property type="component" value="Unassembled WGS sequence"/>
</dbReference>
<dbReference type="GO" id="GO:0008115">
    <property type="term" value="F:sarcosine oxidase activity"/>
    <property type="evidence" value="ECO:0007669"/>
    <property type="project" value="TreeGrafter"/>
</dbReference>
<evidence type="ECO:0000256" key="1">
    <source>
        <dbReference type="ARBA" id="ARBA00001974"/>
    </source>
</evidence>
<organism evidence="5">
    <name type="scientific">Petromyces alliaceus</name>
    <name type="common">Aspergillus alliaceus</name>
    <dbReference type="NCBI Taxonomy" id="209559"/>
    <lineage>
        <taxon>Eukaryota</taxon>
        <taxon>Fungi</taxon>
        <taxon>Dikarya</taxon>
        <taxon>Ascomycota</taxon>
        <taxon>Pezizomycotina</taxon>
        <taxon>Eurotiomycetes</taxon>
        <taxon>Eurotiomycetidae</taxon>
        <taxon>Eurotiales</taxon>
        <taxon>Aspergillaceae</taxon>
        <taxon>Aspergillus</taxon>
        <taxon>Aspergillus subgen. Circumdati</taxon>
    </lineage>
</organism>
<dbReference type="GO" id="GO:0050031">
    <property type="term" value="F:L-pipecolate oxidase activity"/>
    <property type="evidence" value="ECO:0007669"/>
    <property type="project" value="TreeGrafter"/>
</dbReference>
<evidence type="ECO:0000256" key="3">
    <source>
        <dbReference type="ARBA" id="ARBA00022827"/>
    </source>
</evidence>
<keyword evidence="2" id="KW-0285">Flavoprotein</keyword>
<proteinExistence type="predicted"/>
<keyword evidence="3" id="KW-0274">FAD</keyword>
<accession>A0A5N7BUN6</accession>
<sequence>MPPVPDGSGSAISRVICFDYADEDYLTIAYEAYLKRSKLPKYNGIFFPTSYILTGNASAHGWTLIEKTTAALTKKQLPWTPLGNAAAAKASYPVLSGPLASPNFTGYCNDQAGWVDSSKAVSQLHDDCLELGVSFICGRAEILVGLDTDSQNYIKAVQTLAGTSILGDHSVLASGAWTSGLVKMSNSALSTAQNTETPEMAVHGWAYTRAPTLEDHQTIMGKNRLRQGLREILPELADRDFITDFHPGYKNLFVGSGANRLFSAFKFLPVLGDYIFLALTKRLPQHLAQKWRFQTDRGGPARRELYAQEKAKL</sequence>
<evidence type="ECO:0000256" key="2">
    <source>
        <dbReference type="ARBA" id="ARBA00022630"/>
    </source>
</evidence>
<reference evidence="5" key="1">
    <citation type="submission" date="2019-04" db="EMBL/GenBank/DDBJ databases">
        <title>Friends and foes A comparative genomics studyof 23 Aspergillus species from section Flavi.</title>
        <authorList>
            <consortium name="DOE Joint Genome Institute"/>
            <person name="Kjaerbolling I."/>
            <person name="Vesth T."/>
            <person name="Frisvad J.C."/>
            <person name="Nybo J.L."/>
            <person name="Theobald S."/>
            <person name="Kildgaard S."/>
            <person name="Isbrandt T."/>
            <person name="Kuo A."/>
            <person name="Sato A."/>
            <person name="Lyhne E.K."/>
            <person name="Kogle M.E."/>
            <person name="Wiebenga A."/>
            <person name="Kun R.S."/>
            <person name="Lubbers R.J."/>
            <person name="Makela M.R."/>
            <person name="Barry K."/>
            <person name="Chovatia M."/>
            <person name="Clum A."/>
            <person name="Daum C."/>
            <person name="Haridas S."/>
            <person name="He G."/>
            <person name="LaButti K."/>
            <person name="Lipzen A."/>
            <person name="Mondo S."/>
            <person name="Riley R."/>
            <person name="Salamov A."/>
            <person name="Simmons B.A."/>
            <person name="Magnuson J.K."/>
            <person name="Henrissat B."/>
            <person name="Mortensen U.H."/>
            <person name="Larsen T.O."/>
            <person name="Devries R.P."/>
            <person name="Grigoriev I.V."/>
            <person name="Machida M."/>
            <person name="Baker S.E."/>
            <person name="Andersen M.R."/>
        </authorList>
    </citation>
    <scope>NUCLEOTIDE SEQUENCE [LARGE SCALE GENOMIC DNA]</scope>
    <source>
        <strain evidence="5">IBT 14317</strain>
    </source>
</reference>
<dbReference type="InterPro" id="IPR045170">
    <property type="entry name" value="MTOX"/>
</dbReference>
<name>A0A5N7BUN6_PETAA</name>